<dbReference type="PANTHER" id="PTHR19288">
    <property type="entry name" value="4-NITROPHENYLPHOSPHATASE-RELATED"/>
    <property type="match status" value="1"/>
</dbReference>
<dbReference type="Proteomes" id="UP000031937">
    <property type="component" value="Unassembled WGS sequence"/>
</dbReference>
<evidence type="ECO:0000313" key="5">
    <source>
        <dbReference type="EMBL" id="KIO44378.1"/>
    </source>
</evidence>
<feature type="binding site" evidence="4">
    <location>
        <position position="222"/>
    </location>
    <ligand>
        <name>Mg(2+)</name>
        <dbReference type="ChEBI" id="CHEBI:18420"/>
    </ligand>
</feature>
<feature type="active site" description="Proton donor" evidence="2">
    <location>
        <position position="20"/>
    </location>
</feature>
<keyword evidence="8" id="KW-1185">Reference proteome</keyword>
<dbReference type="SUPFAM" id="SSF56784">
    <property type="entry name" value="HAD-like"/>
    <property type="match status" value="1"/>
</dbReference>
<organism evidence="5 8">
    <name type="scientific">Sanguibacteroides justesenii</name>
    <dbReference type="NCBI Taxonomy" id="1547597"/>
    <lineage>
        <taxon>Bacteria</taxon>
        <taxon>Pseudomonadati</taxon>
        <taxon>Bacteroidota</taxon>
        <taxon>Bacteroidia</taxon>
        <taxon>Bacteroidales</taxon>
        <taxon>Porphyromonadaceae</taxon>
        <taxon>Sanguibacteroides</taxon>
    </lineage>
</organism>
<dbReference type="Pfam" id="PF13344">
    <property type="entry name" value="Hydrolase_6"/>
    <property type="match status" value="1"/>
</dbReference>
<dbReference type="InterPro" id="IPR006357">
    <property type="entry name" value="HAD-SF_hydro_IIA"/>
</dbReference>
<dbReference type="InterPro" id="IPR036412">
    <property type="entry name" value="HAD-like_sf"/>
</dbReference>
<accession>A0A0C3MDA9</accession>
<dbReference type="GO" id="GO:0046872">
    <property type="term" value="F:metal ion binding"/>
    <property type="evidence" value="ECO:0007669"/>
    <property type="project" value="UniProtKB-KW"/>
</dbReference>
<dbReference type="PANTHER" id="PTHR19288:SF93">
    <property type="entry name" value="FI11325P-RELATED"/>
    <property type="match status" value="1"/>
</dbReference>
<dbReference type="PIRSF" id="PIRSF000915">
    <property type="entry name" value="PGP-type_phosphatase"/>
    <property type="match status" value="1"/>
</dbReference>
<dbReference type="RefSeq" id="WP_041503310.1">
    <property type="nucleotide sequence ID" value="NZ_JPIT01000018.1"/>
</dbReference>
<feature type="binding site" evidence="4">
    <location>
        <position position="20"/>
    </location>
    <ligand>
        <name>Mg(2+)</name>
        <dbReference type="ChEBI" id="CHEBI:18420"/>
    </ligand>
</feature>
<reference evidence="6 7" key="2">
    <citation type="submission" date="2014-07" db="EMBL/GenBank/DDBJ databases">
        <title>Porphyromonadaceae bacterium OUH 334697 = ATCC BAA-2682 = DSM 28341 draft genome.</title>
        <authorList>
            <person name="Sydenham T.V."/>
            <person name="Hasman H."/>
            <person name="Justesen U.S."/>
        </authorList>
    </citation>
    <scope>NUCLEOTIDE SEQUENCE [LARGE SCALE GENOMIC DNA]</scope>
    <source>
        <strain evidence="6 7">OUH 334697</strain>
    </source>
</reference>
<dbReference type="NCBIfam" id="TIGR01460">
    <property type="entry name" value="HAD-SF-IIA"/>
    <property type="match status" value="1"/>
</dbReference>
<feature type="binding site" evidence="3">
    <location>
        <position position="197"/>
    </location>
    <ligand>
        <name>substrate</name>
    </ligand>
</feature>
<keyword evidence="4" id="KW-0460">Magnesium</keyword>
<evidence type="ECO:0008006" key="9">
    <source>
        <dbReference type="Google" id="ProtNLM"/>
    </source>
</evidence>
<comment type="cofactor">
    <cofactor evidence="4">
        <name>Mg(2+)</name>
        <dbReference type="ChEBI" id="CHEBI:18420"/>
    </cofactor>
    <text evidence="4">Divalent metal ions. Mg(2+) is the most effective.</text>
</comment>
<gene>
    <name evidence="5" type="ORF">BA92_09245</name>
    <name evidence="6" type="ORF">IE90_08075</name>
</gene>
<sequence>MEIIKRENELKVTTLAFDLDGTLYNGDKAVDGAPEVLKQLKNKGYRLLYLTNNSSKNEIELKNKLVRLGYEAEEEEIFSSLTVTVDFVCREGYKNVYCLGTAGLKREIGKACNVVEYSEKESCKVEAIVLGLDTSIDYSRLAEALKMIDRYPEAKLIACNLDKNYPVGGGIRYPGCGAIVRAMEVACEREVDVVIGKPNTYMLSMVSDRFRLNPREIALIGDSYESDIRMAQNFGCSSFLLSTDLEKSRTNVLANIEELLLFF</sequence>
<evidence type="ECO:0000256" key="1">
    <source>
        <dbReference type="PIRNR" id="PIRNR000915"/>
    </source>
</evidence>
<dbReference type="AlphaFoldDB" id="A0A0C3MDA9"/>
<dbReference type="Proteomes" id="UP000031980">
    <property type="component" value="Unassembled WGS sequence"/>
</dbReference>
<dbReference type="Gene3D" id="3.40.50.1000">
    <property type="entry name" value="HAD superfamily/HAD-like"/>
    <property type="match status" value="2"/>
</dbReference>
<proteinExistence type="inferred from homology"/>
<dbReference type="InterPro" id="IPR023214">
    <property type="entry name" value="HAD_sf"/>
</dbReference>
<evidence type="ECO:0000313" key="6">
    <source>
        <dbReference type="EMBL" id="KIO45365.1"/>
    </source>
</evidence>
<evidence type="ECO:0000256" key="4">
    <source>
        <dbReference type="PIRSR" id="PIRSR000915-3"/>
    </source>
</evidence>
<dbReference type="EMBL" id="JPIU01000039">
    <property type="protein sequence ID" value="KIO44378.1"/>
    <property type="molecule type" value="Genomic_DNA"/>
</dbReference>
<reference evidence="5 8" key="1">
    <citation type="submission" date="2014-07" db="EMBL/GenBank/DDBJ databases">
        <title>Porphyromonadaceae bacterium OUH 308042 = ATCC BAA-2681 = DSM 28342 draft genome.</title>
        <authorList>
            <person name="Sydenham T.V."/>
            <person name="Hasman H."/>
            <person name="Justensen U.S."/>
        </authorList>
    </citation>
    <scope>NUCLEOTIDE SEQUENCE [LARGE SCALE GENOMIC DNA]</scope>
    <source>
        <strain evidence="5 8">OUH 308042</strain>
    </source>
</reference>
<protein>
    <recommendedName>
        <fullName evidence="9">HAD-IIA family hydrolase</fullName>
    </recommendedName>
</protein>
<comment type="caution">
    <text evidence="5">The sequence shown here is derived from an EMBL/GenBank/DDBJ whole genome shotgun (WGS) entry which is preliminary data.</text>
</comment>
<feature type="binding site" evidence="4">
    <location>
        <position position="18"/>
    </location>
    <ligand>
        <name>Mg(2+)</name>
        <dbReference type="ChEBI" id="CHEBI:18420"/>
    </ligand>
</feature>
<name>A0A0C3MDA9_9PORP</name>
<dbReference type="GO" id="GO:0016791">
    <property type="term" value="F:phosphatase activity"/>
    <property type="evidence" value="ECO:0007669"/>
    <property type="project" value="TreeGrafter"/>
</dbReference>
<dbReference type="Pfam" id="PF13242">
    <property type="entry name" value="Hydrolase_like"/>
    <property type="match status" value="1"/>
</dbReference>
<evidence type="ECO:0000313" key="8">
    <source>
        <dbReference type="Proteomes" id="UP000031980"/>
    </source>
</evidence>
<evidence type="ECO:0000313" key="7">
    <source>
        <dbReference type="Proteomes" id="UP000031937"/>
    </source>
</evidence>
<comment type="similarity">
    <text evidence="1">Belongs to the HAD-like hydrolase superfamily.</text>
</comment>
<feature type="active site" description="Nucleophile" evidence="2">
    <location>
        <position position="18"/>
    </location>
</feature>
<evidence type="ECO:0000256" key="3">
    <source>
        <dbReference type="PIRSR" id="PIRSR000915-2"/>
    </source>
</evidence>
<dbReference type="EMBL" id="JPIT01000018">
    <property type="protein sequence ID" value="KIO45365.1"/>
    <property type="molecule type" value="Genomic_DNA"/>
</dbReference>
<evidence type="ECO:0000256" key="2">
    <source>
        <dbReference type="PIRSR" id="PIRSR000915-1"/>
    </source>
</evidence>
<dbReference type="GO" id="GO:0005737">
    <property type="term" value="C:cytoplasm"/>
    <property type="evidence" value="ECO:0007669"/>
    <property type="project" value="TreeGrafter"/>
</dbReference>
<keyword evidence="4" id="KW-0479">Metal-binding</keyword>